<protein>
    <submittedName>
        <fullName evidence="2">Uncharacterized protein</fullName>
    </submittedName>
</protein>
<dbReference type="Proteomes" id="UP000784294">
    <property type="component" value="Unassembled WGS sequence"/>
</dbReference>
<sequence>MVENITLSSQGDGITSNASSHNLKVNREYSWINIFGNRDNDDAFTKESSYAKSLHDLLLEIASQESDWYQSEANQSRLYDSLSRYEVPKVENMRNLMGINETANRGIANIIDTSIKISNASNLDIAAAFLTEGLAWHKPDTRSDLEISSDFLGWPTHIASFHLTLAICIALVSWLSHIVMAIAILQNDKLNHVAYRYLLSLGAAVMLHAAANFPTNIIVDLFGKYRSYEVL</sequence>
<keyword evidence="3" id="KW-1185">Reference proteome</keyword>
<dbReference type="EMBL" id="CAAALY010120225">
    <property type="protein sequence ID" value="VEL31245.1"/>
    <property type="molecule type" value="Genomic_DNA"/>
</dbReference>
<evidence type="ECO:0000313" key="2">
    <source>
        <dbReference type="EMBL" id="VEL31245.1"/>
    </source>
</evidence>
<name>A0A3S5BN14_9PLAT</name>
<accession>A0A3S5BN14</accession>
<evidence type="ECO:0000313" key="3">
    <source>
        <dbReference type="Proteomes" id="UP000784294"/>
    </source>
</evidence>
<comment type="caution">
    <text evidence="2">The sequence shown here is derived from an EMBL/GenBank/DDBJ whole genome shotgun (WGS) entry which is preliminary data.</text>
</comment>
<evidence type="ECO:0000256" key="1">
    <source>
        <dbReference type="SAM" id="Phobius"/>
    </source>
</evidence>
<keyword evidence="1" id="KW-0812">Transmembrane</keyword>
<reference evidence="2" key="1">
    <citation type="submission" date="2018-11" db="EMBL/GenBank/DDBJ databases">
        <authorList>
            <consortium name="Pathogen Informatics"/>
        </authorList>
    </citation>
    <scope>NUCLEOTIDE SEQUENCE</scope>
</reference>
<feature type="transmembrane region" description="Helical" evidence="1">
    <location>
        <begin position="161"/>
        <end position="185"/>
    </location>
</feature>
<feature type="transmembrane region" description="Helical" evidence="1">
    <location>
        <begin position="197"/>
        <end position="219"/>
    </location>
</feature>
<gene>
    <name evidence="2" type="ORF">PXEA_LOCUS24685</name>
</gene>
<keyword evidence="1" id="KW-0472">Membrane</keyword>
<organism evidence="2 3">
    <name type="scientific">Protopolystoma xenopodis</name>
    <dbReference type="NCBI Taxonomy" id="117903"/>
    <lineage>
        <taxon>Eukaryota</taxon>
        <taxon>Metazoa</taxon>
        <taxon>Spiralia</taxon>
        <taxon>Lophotrochozoa</taxon>
        <taxon>Platyhelminthes</taxon>
        <taxon>Monogenea</taxon>
        <taxon>Polyopisthocotylea</taxon>
        <taxon>Polystomatidea</taxon>
        <taxon>Polystomatidae</taxon>
        <taxon>Protopolystoma</taxon>
    </lineage>
</organism>
<proteinExistence type="predicted"/>
<keyword evidence="1" id="KW-1133">Transmembrane helix</keyword>
<dbReference type="AlphaFoldDB" id="A0A3S5BN14"/>